<proteinExistence type="predicted"/>
<dbReference type="EMBL" id="CP016545">
    <property type="protein sequence ID" value="ANU07069.1"/>
    <property type="molecule type" value="Genomic_DNA"/>
</dbReference>
<dbReference type="RefSeq" id="WP_067786098.1">
    <property type="nucleotide sequence ID" value="NZ_CP016545.1"/>
</dbReference>
<protein>
    <recommendedName>
        <fullName evidence="1">DUF218 domain-containing protein</fullName>
    </recommendedName>
</protein>
<name>A0A1C7D6H7_9SPHN</name>
<reference evidence="2 3" key="1">
    <citation type="submission" date="2016-07" db="EMBL/GenBank/DDBJ databases">
        <title>Complete genome sequence of Altererythrobacter namhicola JCM 16345T, containing esterase-encoding genes.</title>
        <authorList>
            <person name="Cheng H."/>
            <person name="Wu Y.-H."/>
            <person name="Jian S.-L."/>
            <person name="Huo Y.-Y."/>
            <person name="Wang C.-S."/>
            <person name="Xu X.-W."/>
        </authorList>
    </citation>
    <scope>NUCLEOTIDE SEQUENCE [LARGE SCALE GENOMIC DNA]</scope>
    <source>
        <strain evidence="2 3">JCM 16345</strain>
    </source>
</reference>
<dbReference type="STRING" id="645517.A6F65_00749"/>
<gene>
    <name evidence="2" type="ORF">A6F65_00749</name>
</gene>
<dbReference type="KEGG" id="anh:A6F65_00749"/>
<sequence length="173" mass="19289">MIRRLFALLLVVWLGGFAWFAIALPTAAGATKTDIVVVPTGGGGRIDRGLDVVREGNAEQLLVSGVDRDVRRIEFQTEFDVEPELMECCVILGFRALDTRGNARETAEWVEEGEYESLRLVTSDWHMRRTAAELRRVLPAGVTVVEDAVETEPSLRILFLEYHKFLASALDQG</sequence>
<evidence type="ECO:0000259" key="1">
    <source>
        <dbReference type="Pfam" id="PF02698"/>
    </source>
</evidence>
<dbReference type="OrthoDB" id="9812311at2"/>
<dbReference type="InterPro" id="IPR014729">
    <property type="entry name" value="Rossmann-like_a/b/a_fold"/>
</dbReference>
<dbReference type="Proteomes" id="UP000092698">
    <property type="component" value="Chromosome"/>
</dbReference>
<dbReference type="CDD" id="cd06259">
    <property type="entry name" value="YdcF-like"/>
    <property type="match status" value="1"/>
</dbReference>
<feature type="domain" description="DUF218" evidence="1">
    <location>
        <begin position="34"/>
        <end position="145"/>
    </location>
</feature>
<dbReference type="AlphaFoldDB" id="A0A1C7D6H7"/>
<evidence type="ECO:0000313" key="2">
    <source>
        <dbReference type="EMBL" id="ANU07069.1"/>
    </source>
</evidence>
<evidence type="ECO:0000313" key="3">
    <source>
        <dbReference type="Proteomes" id="UP000092698"/>
    </source>
</evidence>
<keyword evidence="3" id="KW-1185">Reference proteome</keyword>
<dbReference type="Gene3D" id="3.40.50.620">
    <property type="entry name" value="HUPs"/>
    <property type="match status" value="1"/>
</dbReference>
<accession>A0A1C7D6H7</accession>
<dbReference type="PATRIC" id="fig|645517.4.peg.750"/>
<dbReference type="Pfam" id="PF02698">
    <property type="entry name" value="DUF218"/>
    <property type="match status" value="1"/>
</dbReference>
<organism evidence="2 3">
    <name type="scientific">Paraurantiacibacter namhicola</name>
    <dbReference type="NCBI Taxonomy" id="645517"/>
    <lineage>
        <taxon>Bacteria</taxon>
        <taxon>Pseudomonadati</taxon>
        <taxon>Pseudomonadota</taxon>
        <taxon>Alphaproteobacteria</taxon>
        <taxon>Sphingomonadales</taxon>
        <taxon>Erythrobacteraceae</taxon>
        <taxon>Paraurantiacibacter</taxon>
    </lineage>
</organism>
<dbReference type="InterPro" id="IPR003848">
    <property type="entry name" value="DUF218"/>
</dbReference>